<name>A0A1H7IH29_9FIRM</name>
<gene>
    <name evidence="1" type="ORF">SAMN02910377_01328</name>
</gene>
<dbReference type="Gene3D" id="3.40.50.1000">
    <property type="entry name" value="HAD superfamily/HAD-like"/>
    <property type="match status" value="1"/>
</dbReference>
<dbReference type="PANTHER" id="PTHR10000:SF8">
    <property type="entry name" value="HAD SUPERFAMILY HYDROLASE-LIKE, TYPE 3"/>
    <property type="match status" value="1"/>
</dbReference>
<dbReference type="SUPFAM" id="SSF56784">
    <property type="entry name" value="HAD-like"/>
    <property type="match status" value="1"/>
</dbReference>
<evidence type="ECO:0000313" key="1">
    <source>
        <dbReference type="EMBL" id="SEK60840.1"/>
    </source>
</evidence>
<dbReference type="Pfam" id="PF08282">
    <property type="entry name" value="Hydrolase_3"/>
    <property type="match status" value="1"/>
</dbReference>
<dbReference type="GO" id="GO:0000287">
    <property type="term" value="F:magnesium ion binding"/>
    <property type="evidence" value="ECO:0007669"/>
    <property type="project" value="TreeGrafter"/>
</dbReference>
<organism evidence="1 2">
    <name type="scientific">Pseudobutyrivibrio ruminis</name>
    <dbReference type="NCBI Taxonomy" id="46206"/>
    <lineage>
        <taxon>Bacteria</taxon>
        <taxon>Bacillati</taxon>
        <taxon>Bacillota</taxon>
        <taxon>Clostridia</taxon>
        <taxon>Lachnospirales</taxon>
        <taxon>Lachnospiraceae</taxon>
        <taxon>Pseudobutyrivibrio</taxon>
    </lineage>
</organism>
<evidence type="ECO:0000313" key="2">
    <source>
        <dbReference type="Proteomes" id="UP000182321"/>
    </source>
</evidence>
<sequence length="273" mass="30273">MNRKILAVDLDDTTFDDNKDICKANLDALNAMLDAGHVLAVDTGRPTHVMKKLLKRFEVFDRENVYLLGYQGTVGTRATDDEVLFGHFLDNEAAIKLMTYSKNAGLTTIIFEFGQIYSFSLNEDTDRYSEISKEPITVIESPEDLRGHNLTKMMVVNFEDHEKLFQFEEAHKAEMEDSFVSMFSNVAFLEYVGRDSSKGAGLAELASILDIDMQDTVACGDERNDISMVQAAGVGVAVANARDELKAVADYITVLDNNNGAVAEAINKFILNS</sequence>
<dbReference type="PANTHER" id="PTHR10000">
    <property type="entry name" value="PHOSPHOSERINE PHOSPHATASE"/>
    <property type="match status" value="1"/>
</dbReference>
<dbReference type="Gene3D" id="3.30.1240.10">
    <property type="match status" value="1"/>
</dbReference>
<dbReference type="NCBIfam" id="TIGR01484">
    <property type="entry name" value="HAD-SF-IIB"/>
    <property type="match status" value="1"/>
</dbReference>
<dbReference type="Proteomes" id="UP000182321">
    <property type="component" value="Unassembled WGS sequence"/>
</dbReference>
<proteinExistence type="predicted"/>
<keyword evidence="2" id="KW-1185">Reference proteome</keyword>
<dbReference type="GO" id="GO:0005829">
    <property type="term" value="C:cytosol"/>
    <property type="evidence" value="ECO:0007669"/>
    <property type="project" value="TreeGrafter"/>
</dbReference>
<dbReference type="InterPro" id="IPR006379">
    <property type="entry name" value="HAD-SF_hydro_IIB"/>
</dbReference>
<accession>A0A1H7IH29</accession>
<protein>
    <recommendedName>
        <fullName evidence="3">Hydrolase</fullName>
    </recommendedName>
</protein>
<dbReference type="EMBL" id="FNZX01000007">
    <property type="protein sequence ID" value="SEK60840.1"/>
    <property type="molecule type" value="Genomic_DNA"/>
</dbReference>
<dbReference type="GO" id="GO:0016791">
    <property type="term" value="F:phosphatase activity"/>
    <property type="evidence" value="ECO:0007669"/>
    <property type="project" value="TreeGrafter"/>
</dbReference>
<evidence type="ECO:0008006" key="3">
    <source>
        <dbReference type="Google" id="ProtNLM"/>
    </source>
</evidence>
<dbReference type="InterPro" id="IPR023214">
    <property type="entry name" value="HAD_sf"/>
</dbReference>
<dbReference type="InterPro" id="IPR000150">
    <property type="entry name" value="Cof"/>
</dbReference>
<dbReference type="InterPro" id="IPR036412">
    <property type="entry name" value="HAD-like_sf"/>
</dbReference>
<dbReference type="RefSeq" id="WP_074790432.1">
    <property type="nucleotide sequence ID" value="NZ_FNZX01000007.1"/>
</dbReference>
<dbReference type="NCBIfam" id="TIGR00099">
    <property type="entry name" value="Cof-subfamily"/>
    <property type="match status" value="1"/>
</dbReference>
<reference evidence="2" key="1">
    <citation type="submission" date="2016-10" db="EMBL/GenBank/DDBJ databases">
        <authorList>
            <person name="Varghese N."/>
        </authorList>
    </citation>
    <scope>NUCLEOTIDE SEQUENCE [LARGE SCALE GENOMIC DNA]</scope>
    <source>
        <strain evidence="2">ACV-9</strain>
    </source>
</reference>
<dbReference type="AlphaFoldDB" id="A0A1H7IH29"/>